<dbReference type="EMBL" id="BMYF01000020">
    <property type="protein sequence ID" value="GHB47339.1"/>
    <property type="molecule type" value="Genomic_DNA"/>
</dbReference>
<evidence type="ECO:0000313" key="1">
    <source>
        <dbReference type="EMBL" id="GHB47339.1"/>
    </source>
</evidence>
<dbReference type="InterPro" id="IPR029035">
    <property type="entry name" value="DHS-like_NAD/FAD-binding_dom"/>
</dbReference>
<name>A0A8J3D1M4_9BACT</name>
<dbReference type="SUPFAM" id="SSF52467">
    <property type="entry name" value="DHS-like NAD/FAD-binding domain"/>
    <property type="match status" value="1"/>
</dbReference>
<dbReference type="AlphaFoldDB" id="A0A8J3D1M4"/>
<keyword evidence="2" id="KW-1185">Reference proteome</keyword>
<accession>A0A8J3D1M4</accession>
<reference evidence="1" key="1">
    <citation type="journal article" date="2014" name="Int. J. Syst. Evol. Microbiol.">
        <title>Complete genome sequence of Corynebacterium casei LMG S-19264T (=DSM 44701T), isolated from a smear-ripened cheese.</title>
        <authorList>
            <consortium name="US DOE Joint Genome Institute (JGI-PGF)"/>
            <person name="Walter F."/>
            <person name="Albersmeier A."/>
            <person name="Kalinowski J."/>
            <person name="Ruckert C."/>
        </authorList>
    </citation>
    <scope>NUCLEOTIDE SEQUENCE</scope>
    <source>
        <strain evidence="1">KCTC 23224</strain>
    </source>
</reference>
<sequence>MNKTVYILGAGFSKPAKAPIQSEIVEEILNLKKKNFGTKDKTIKGYLDDFEKFLENELYIDKADFKSIALEDVFTPIDRCIIDGVSFRSLDNKKLVELREKIYSLIIIAIKEKLENSTSQKQYIDKFAKFLVENMQPRMKDKKHDPLAVISTNWDILLDNSIKRAIEVDNHNGVVDYCCYISSLHDDDTIKPGLWALGKGKYNVKLLKIHGSMNWLNCPKCQRLYVAFYDKIAEYGIYKDKYCSHCSKNFKETRTISTALRSNLIMPTFLKDLNNFQIKLIWQNSGVELSEASKIVFIGYSLPQADYELRQLLSRMIPHDTQIEVVMRDEKDEKTGKVLKERTDNNNEILKRYKTFFGKRQVTAYRDGVVKYIENLTERKNASH</sequence>
<comment type="caution">
    <text evidence="1">The sequence shown here is derived from an EMBL/GenBank/DDBJ whole genome shotgun (WGS) entry which is preliminary data.</text>
</comment>
<evidence type="ECO:0000313" key="2">
    <source>
        <dbReference type="Proteomes" id="UP000642809"/>
    </source>
</evidence>
<dbReference type="Proteomes" id="UP000642809">
    <property type="component" value="Unassembled WGS sequence"/>
</dbReference>
<organism evidence="1 2">
    <name type="scientific">Mongoliitalea lutea</name>
    <dbReference type="NCBI Taxonomy" id="849756"/>
    <lineage>
        <taxon>Bacteria</taxon>
        <taxon>Pseudomonadati</taxon>
        <taxon>Bacteroidota</taxon>
        <taxon>Cytophagia</taxon>
        <taxon>Cytophagales</taxon>
        <taxon>Cyclobacteriaceae</taxon>
        <taxon>Mongoliitalea</taxon>
    </lineage>
</organism>
<proteinExistence type="predicted"/>
<protein>
    <submittedName>
        <fullName evidence="1">Uncharacterized protein</fullName>
    </submittedName>
</protein>
<gene>
    <name evidence="1" type="ORF">GCM10008106_30370</name>
</gene>
<dbReference type="RefSeq" id="WP_189584561.1">
    <property type="nucleotide sequence ID" value="NZ_BMYF01000020.1"/>
</dbReference>
<reference evidence="1" key="2">
    <citation type="submission" date="2020-09" db="EMBL/GenBank/DDBJ databases">
        <authorList>
            <person name="Sun Q."/>
            <person name="Kim S."/>
        </authorList>
    </citation>
    <scope>NUCLEOTIDE SEQUENCE</scope>
    <source>
        <strain evidence="1">KCTC 23224</strain>
    </source>
</reference>